<gene>
    <name evidence="3" type="ORF">Y5S_01238</name>
</gene>
<dbReference type="RefSeq" id="WP_035231367.1">
    <property type="nucleotide sequence ID" value="NZ_ARXV01000004.1"/>
</dbReference>
<dbReference type="PANTHER" id="PTHR30251">
    <property type="entry name" value="PILUS ASSEMBLY CHAPERONE"/>
    <property type="match status" value="1"/>
</dbReference>
<dbReference type="AlphaFoldDB" id="A0A095US31"/>
<evidence type="ECO:0000313" key="3">
    <source>
        <dbReference type="EMBL" id="KGD65345.1"/>
    </source>
</evidence>
<dbReference type="InterPro" id="IPR016147">
    <property type="entry name" value="Pili_assmbl_chaperone_N"/>
</dbReference>
<dbReference type="eggNOG" id="COG3121">
    <property type="taxonomic scope" value="Bacteria"/>
</dbReference>
<dbReference type="SUPFAM" id="SSF49354">
    <property type="entry name" value="PapD-like"/>
    <property type="match status" value="1"/>
</dbReference>
<organism evidence="3 4">
    <name type="scientific">Alcanivorax nanhaiticus</name>
    <dbReference type="NCBI Taxonomy" id="1177154"/>
    <lineage>
        <taxon>Bacteria</taxon>
        <taxon>Pseudomonadati</taxon>
        <taxon>Pseudomonadota</taxon>
        <taxon>Gammaproteobacteria</taxon>
        <taxon>Oceanospirillales</taxon>
        <taxon>Alcanivoracaceae</taxon>
        <taxon>Alcanivorax</taxon>
    </lineage>
</organism>
<dbReference type="PATRIC" id="fig|1177154.3.peg.1261"/>
<dbReference type="Pfam" id="PF00345">
    <property type="entry name" value="PapD_N"/>
    <property type="match status" value="1"/>
</dbReference>
<keyword evidence="4" id="KW-1185">Reference proteome</keyword>
<keyword evidence="1" id="KW-0732">Signal</keyword>
<protein>
    <submittedName>
        <fullName evidence="3">Type 1 pili usher pathway chaperone CsuC</fullName>
    </submittedName>
</protein>
<dbReference type="InterPro" id="IPR050643">
    <property type="entry name" value="Periplasmic_pilus_chap"/>
</dbReference>
<evidence type="ECO:0000256" key="1">
    <source>
        <dbReference type="SAM" id="SignalP"/>
    </source>
</evidence>
<sequence length="234" mass="25945">MLNRLKNIVFCALLAGPGSMLYAGQLTVAPLTLTMAPTQPNATYKLTNGSDKESFYQLQLFAWEQIDGKTQLLKQDDLIVTPPVTLIPGNGEQLVRIIRQRPTQSDNEKSYRLIISEVPDTESPQGANLRVLLRMSLPVFVGGEGKEYALKAYYKDGTLRVKNTGTKHARFSDVFWTNQDSNQQYDIQKGLLGYALPGAELHLPADKTPPKGAIRFFSATINGESQTIMVEDLP</sequence>
<dbReference type="InterPro" id="IPR013783">
    <property type="entry name" value="Ig-like_fold"/>
</dbReference>
<feature type="signal peptide" evidence="1">
    <location>
        <begin position="1"/>
        <end position="22"/>
    </location>
</feature>
<dbReference type="GO" id="GO:0030288">
    <property type="term" value="C:outer membrane-bounded periplasmic space"/>
    <property type="evidence" value="ECO:0007669"/>
    <property type="project" value="InterPro"/>
</dbReference>
<evidence type="ECO:0000313" key="4">
    <source>
        <dbReference type="Proteomes" id="UP000029444"/>
    </source>
</evidence>
<reference evidence="3 4" key="1">
    <citation type="submission" date="2012-09" db="EMBL/GenBank/DDBJ databases">
        <title>Genome Sequence of alkane-degrading Bacterium Alcanivorax sp. 19-m-6.</title>
        <authorList>
            <person name="Lai Q."/>
            <person name="Shao Z."/>
        </authorList>
    </citation>
    <scope>NUCLEOTIDE SEQUENCE [LARGE SCALE GENOMIC DNA]</scope>
    <source>
        <strain evidence="3 4">19-m-6</strain>
    </source>
</reference>
<feature type="chain" id="PRO_5001910377" evidence="1">
    <location>
        <begin position="23"/>
        <end position="234"/>
    </location>
</feature>
<dbReference type="GO" id="GO:0071555">
    <property type="term" value="P:cell wall organization"/>
    <property type="evidence" value="ECO:0007669"/>
    <property type="project" value="InterPro"/>
</dbReference>
<dbReference type="STRING" id="1177154.Y5S_01238"/>
<dbReference type="OrthoDB" id="511700at2"/>
<comment type="caution">
    <text evidence="3">The sequence shown here is derived from an EMBL/GenBank/DDBJ whole genome shotgun (WGS) entry which is preliminary data.</text>
</comment>
<dbReference type="InterPro" id="IPR008962">
    <property type="entry name" value="PapD-like_sf"/>
</dbReference>
<dbReference type="Proteomes" id="UP000029444">
    <property type="component" value="Unassembled WGS sequence"/>
</dbReference>
<dbReference type="Gene3D" id="2.60.40.10">
    <property type="entry name" value="Immunoglobulins"/>
    <property type="match status" value="1"/>
</dbReference>
<evidence type="ECO:0000259" key="2">
    <source>
        <dbReference type="Pfam" id="PF00345"/>
    </source>
</evidence>
<dbReference type="EMBL" id="ARXV01000004">
    <property type="protein sequence ID" value="KGD65345.1"/>
    <property type="molecule type" value="Genomic_DNA"/>
</dbReference>
<proteinExistence type="predicted"/>
<accession>A0A095US31</accession>
<feature type="domain" description="Pili assembly chaperone N-terminal" evidence="2">
    <location>
        <begin position="26"/>
        <end position="141"/>
    </location>
</feature>
<name>A0A095US31_9GAMM</name>
<dbReference type="PANTHER" id="PTHR30251:SF4">
    <property type="entry name" value="SLR1668 PROTEIN"/>
    <property type="match status" value="1"/>
</dbReference>